<organism evidence="6 7">
    <name type="scientific">Hydrogenibacillus schlegelii</name>
    <name type="common">Bacillus schlegelii</name>
    <dbReference type="NCBI Taxonomy" id="1484"/>
    <lineage>
        <taxon>Bacteria</taxon>
        <taxon>Bacillati</taxon>
        <taxon>Bacillota</taxon>
        <taxon>Bacilli</taxon>
        <taxon>Bacillales</taxon>
        <taxon>Bacillales Family X. Incertae Sedis</taxon>
        <taxon>Hydrogenibacillus</taxon>
    </lineage>
</organism>
<dbReference type="AlphaFoldDB" id="A0A947CY06"/>
<dbReference type="Proteomes" id="UP000748108">
    <property type="component" value="Unassembled WGS sequence"/>
</dbReference>
<dbReference type="PANTHER" id="PTHR22911">
    <property type="entry name" value="ACYL-MALONYL CONDENSING ENZYME-RELATED"/>
    <property type="match status" value="1"/>
</dbReference>
<reference evidence="6" key="1">
    <citation type="journal article" date="2021" name="Microbiology">
        <title>Metagenomic Analysis of the Microbial Community in the Underground Coal Fire Area (Kemerovo Region, Russia) Revealed Predominance of Thermophilic Members of the Phyla Deinococcus-thermus, Aquificae, and Firmicutes.</title>
        <authorList>
            <person name="Kadnikov V."/>
            <person name="Mardanov A.V."/>
            <person name="Beletsky A.V."/>
            <person name="Karnachuk O.V."/>
            <person name="Ravin N.V."/>
        </authorList>
    </citation>
    <scope>NUCLEOTIDE SEQUENCE</scope>
    <source>
        <strain evidence="6">RBS10-49</strain>
    </source>
</reference>
<proteinExistence type="inferred from homology"/>
<keyword evidence="4" id="KW-0812">Transmembrane</keyword>
<dbReference type="PANTHER" id="PTHR22911:SF76">
    <property type="entry name" value="EAMA DOMAIN-CONTAINING PROTEIN"/>
    <property type="match status" value="1"/>
</dbReference>
<evidence type="ECO:0000313" key="7">
    <source>
        <dbReference type="Proteomes" id="UP000748108"/>
    </source>
</evidence>
<feature type="transmembrane region" description="Helical" evidence="4">
    <location>
        <begin position="180"/>
        <end position="200"/>
    </location>
</feature>
<evidence type="ECO:0000256" key="2">
    <source>
        <dbReference type="ARBA" id="ARBA00007362"/>
    </source>
</evidence>
<evidence type="ECO:0000256" key="4">
    <source>
        <dbReference type="SAM" id="Phobius"/>
    </source>
</evidence>
<feature type="transmembrane region" description="Helical" evidence="4">
    <location>
        <begin position="148"/>
        <end position="168"/>
    </location>
</feature>
<feature type="region of interest" description="Disordered" evidence="3">
    <location>
        <begin position="317"/>
        <end position="343"/>
    </location>
</feature>
<dbReference type="InterPro" id="IPR037185">
    <property type="entry name" value="EmrE-like"/>
</dbReference>
<feature type="domain" description="EamA" evidence="5">
    <location>
        <begin position="150"/>
        <end position="284"/>
    </location>
</feature>
<dbReference type="Pfam" id="PF00892">
    <property type="entry name" value="EamA"/>
    <property type="match status" value="2"/>
</dbReference>
<feature type="domain" description="EamA" evidence="5">
    <location>
        <begin position="6"/>
        <end position="138"/>
    </location>
</feature>
<feature type="transmembrane region" description="Helical" evidence="4">
    <location>
        <begin position="29"/>
        <end position="48"/>
    </location>
</feature>
<keyword evidence="4" id="KW-1133">Transmembrane helix</keyword>
<dbReference type="GO" id="GO:0016020">
    <property type="term" value="C:membrane"/>
    <property type="evidence" value="ECO:0007669"/>
    <property type="project" value="InterPro"/>
</dbReference>
<sequence>MPLAYGALLAGVVFISTSAIWVRLSASPPAVTAAYRLLFTVLLMAPFVRPRWRSIFGQWRALSAVERRLVMASGALLAVHFDLWFWSLDFTSVASSVVLVTLQPLFTFVGGMIAFGERPGVWMWLGGLLAIAGSALIGWGDFAVGSEALFGDALALLAALFVSLYWMIGQRVRPKLDATAYTFFVYGAATVVLFGLAVLKGERPVAHRPEDWGYFLALAVFPTLLGHSLFNWVIRWIPASTLSVAILGEAVGSALLAYWIFGETLHLGQWVGGTLILVGIALAILHPPERAEGGRESERAAAVGRYIGSVNKATLNTEQSVKYGTKQGRRPNDERTGPGTVNG</sequence>
<feature type="transmembrane region" description="Helical" evidence="4">
    <location>
        <begin position="241"/>
        <end position="261"/>
    </location>
</feature>
<keyword evidence="4" id="KW-0472">Membrane</keyword>
<feature type="transmembrane region" description="Helical" evidence="4">
    <location>
        <begin position="267"/>
        <end position="285"/>
    </location>
</feature>
<evidence type="ECO:0000256" key="1">
    <source>
        <dbReference type="ARBA" id="ARBA00004127"/>
    </source>
</evidence>
<feature type="transmembrane region" description="Helical" evidence="4">
    <location>
        <begin position="212"/>
        <end position="234"/>
    </location>
</feature>
<feature type="transmembrane region" description="Helical" evidence="4">
    <location>
        <begin position="69"/>
        <end position="87"/>
    </location>
</feature>
<dbReference type="SUPFAM" id="SSF103481">
    <property type="entry name" value="Multidrug resistance efflux transporter EmrE"/>
    <property type="match status" value="2"/>
</dbReference>
<feature type="transmembrane region" description="Helical" evidence="4">
    <location>
        <begin position="93"/>
        <end position="115"/>
    </location>
</feature>
<protein>
    <submittedName>
        <fullName evidence="6">DMT family transporter</fullName>
    </submittedName>
</protein>
<gene>
    <name evidence="6" type="ORF">KM312_09050</name>
</gene>
<evidence type="ECO:0000313" key="6">
    <source>
        <dbReference type="EMBL" id="MBT9282770.1"/>
    </source>
</evidence>
<accession>A0A947CY06</accession>
<dbReference type="EMBL" id="JAHHQF010000070">
    <property type="protein sequence ID" value="MBT9282770.1"/>
    <property type="molecule type" value="Genomic_DNA"/>
</dbReference>
<comment type="caution">
    <text evidence="6">The sequence shown here is derived from an EMBL/GenBank/DDBJ whole genome shotgun (WGS) entry which is preliminary data.</text>
</comment>
<feature type="transmembrane region" description="Helical" evidence="4">
    <location>
        <begin position="122"/>
        <end position="142"/>
    </location>
</feature>
<comment type="subcellular location">
    <subcellularLocation>
        <location evidence="1">Endomembrane system</location>
        <topology evidence="1">Multi-pass membrane protein</topology>
    </subcellularLocation>
</comment>
<dbReference type="InterPro" id="IPR000620">
    <property type="entry name" value="EamA_dom"/>
</dbReference>
<comment type="similarity">
    <text evidence="2">Belongs to the EamA transporter family.</text>
</comment>
<name>A0A947CY06_HYDSH</name>
<evidence type="ECO:0000256" key="3">
    <source>
        <dbReference type="SAM" id="MobiDB-lite"/>
    </source>
</evidence>
<evidence type="ECO:0000259" key="5">
    <source>
        <dbReference type="Pfam" id="PF00892"/>
    </source>
</evidence>